<name>A0A7L5BGQ4_9HYPH</name>
<organism evidence="1 2">
    <name type="scientific">Rhizobium oryzihabitans</name>
    <dbReference type="NCBI Taxonomy" id="2267833"/>
    <lineage>
        <taxon>Bacteria</taxon>
        <taxon>Pseudomonadati</taxon>
        <taxon>Pseudomonadota</taxon>
        <taxon>Alphaproteobacteria</taxon>
        <taxon>Hyphomicrobiales</taxon>
        <taxon>Rhizobiaceae</taxon>
        <taxon>Rhizobium/Agrobacterium group</taxon>
        <taxon>Rhizobium</taxon>
    </lineage>
</organism>
<keyword evidence="2" id="KW-1185">Reference proteome</keyword>
<proteinExistence type="predicted"/>
<dbReference type="EMBL" id="CP048632">
    <property type="protein sequence ID" value="QIB38094.1"/>
    <property type="molecule type" value="Genomic_DNA"/>
</dbReference>
<dbReference type="Proteomes" id="UP000464865">
    <property type="component" value="Chromosome M15-11"/>
</dbReference>
<evidence type="ECO:0000313" key="1">
    <source>
        <dbReference type="EMBL" id="QIB38094.1"/>
    </source>
</evidence>
<protein>
    <submittedName>
        <fullName evidence="1">Uncharacterized protein</fullName>
    </submittedName>
</protein>
<evidence type="ECO:0000313" key="2">
    <source>
        <dbReference type="Proteomes" id="UP000464865"/>
    </source>
</evidence>
<gene>
    <name evidence="1" type="ORF">G3A56_08925</name>
</gene>
<reference evidence="1 2" key="1">
    <citation type="submission" date="2020-02" db="EMBL/GenBank/DDBJ databases">
        <title>Plant-Promoting Endophytic Bacterium Rhizobium oryzihabitans sp. nov., Isolated from the Root of Rice.</title>
        <authorList>
            <person name="zhao J."/>
            <person name="Zhang G."/>
        </authorList>
    </citation>
    <scope>NUCLEOTIDE SEQUENCE [LARGE SCALE GENOMIC DNA]</scope>
    <source>
        <strain evidence="1 2">M15</strain>
    </source>
</reference>
<accession>A0A7L5BGQ4</accession>
<dbReference type="AlphaFoldDB" id="A0A7L5BGQ4"/>
<sequence length="73" mass="8184">MTHADLINLWPSLSVFADEIGAHYETAKAMRRRASIPPGYWVRVVDAAKRRGFADVTYERLAELVAIPLEAAE</sequence>
<dbReference type="KEGG" id="roy:G3A56_08925"/>
<dbReference type="RefSeq" id="WP_164056276.1">
    <property type="nucleotide sequence ID" value="NZ_CP048632.1"/>
</dbReference>